<dbReference type="InterPro" id="IPR051262">
    <property type="entry name" value="SMP-30/CGR1_Lactonase"/>
</dbReference>
<gene>
    <name evidence="6" type="ORF">EDD31_0764</name>
</gene>
<comment type="cofactor">
    <cofactor evidence="4">
        <name>Zn(2+)</name>
        <dbReference type="ChEBI" id="CHEBI:29105"/>
    </cofactor>
    <text evidence="4">Binds 1 divalent metal cation per subunit.</text>
</comment>
<comment type="caution">
    <text evidence="6">The sequence shown here is derived from an EMBL/GenBank/DDBJ whole genome shotgun (WGS) entry which is preliminary data.</text>
</comment>
<dbReference type="InterPro" id="IPR011042">
    <property type="entry name" value="6-blade_b-propeller_TolB-like"/>
</dbReference>
<evidence type="ECO:0000259" key="5">
    <source>
        <dbReference type="Pfam" id="PF08450"/>
    </source>
</evidence>
<dbReference type="EMBL" id="RKHK01000001">
    <property type="protein sequence ID" value="ROR72413.1"/>
    <property type="molecule type" value="Genomic_DNA"/>
</dbReference>
<name>A0A3N2BAV7_9MICO</name>
<organism evidence="6 7">
    <name type="scientific">Bogoriella caseilytica</name>
    <dbReference type="NCBI Taxonomy" id="56055"/>
    <lineage>
        <taxon>Bacteria</taxon>
        <taxon>Bacillati</taxon>
        <taxon>Actinomycetota</taxon>
        <taxon>Actinomycetes</taxon>
        <taxon>Micrococcales</taxon>
        <taxon>Bogoriellaceae</taxon>
        <taxon>Bogoriella</taxon>
    </lineage>
</organism>
<dbReference type="Proteomes" id="UP000280668">
    <property type="component" value="Unassembled WGS sequence"/>
</dbReference>
<evidence type="ECO:0000256" key="4">
    <source>
        <dbReference type="PIRSR" id="PIRSR605511-2"/>
    </source>
</evidence>
<keyword evidence="4" id="KW-0479">Metal-binding</keyword>
<keyword evidence="2" id="KW-0378">Hydrolase</keyword>
<evidence type="ECO:0000256" key="2">
    <source>
        <dbReference type="ARBA" id="ARBA00022801"/>
    </source>
</evidence>
<dbReference type="InterPro" id="IPR013658">
    <property type="entry name" value="SGL"/>
</dbReference>
<dbReference type="AlphaFoldDB" id="A0A3N2BAV7"/>
<feature type="binding site" evidence="4">
    <location>
        <position position="167"/>
    </location>
    <ligand>
        <name>a divalent metal cation</name>
        <dbReference type="ChEBI" id="CHEBI:60240"/>
    </ligand>
</feature>
<evidence type="ECO:0000256" key="1">
    <source>
        <dbReference type="ARBA" id="ARBA00008853"/>
    </source>
</evidence>
<evidence type="ECO:0000313" key="7">
    <source>
        <dbReference type="Proteomes" id="UP000280668"/>
    </source>
</evidence>
<reference evidence="6 7" key="1">
    <citation type="submission" date="2018-11" db="EMBL/GenBank/DDBJ databases">
        <title>Sequencing the genomes of 1000 actinobacteria strains.</title>
        <authorList>
            <person name="Klenk H.-P."/>
        </authorList>
    </citation>
    <scope>NUCLEOTIDE SEQUENCE [LARGE SCALE GENOMIC DNA]</scope>
    <source>
        <strain evidence="6 7">DSM 11294</strain>
    </source>
</reference>
<dbReference type="SUPFAM" id="SSF63829">
    <property type="entry name" value="Calcium-dependent phosphotriesterase"/>
    <property type="match status" value="1"/>
</dbReference>
<dbReference type="PANTHER" id="PTHR47572:SF4">
    <property type="entry name" value="LACTONASE DRP35"/>
    <property type="match status" value="1"/>
</dbReference>
<feature type="binding site" evidence="4">
    <location>
        <position position="133"/>
    </location>
    <ligand>
        <name>substrate</name>
    </ligand>
</feature>
<feature type="binding site" evidence="4">
    <location>
        <position position="221"/>
    </location>
    <ligand>
        <name>a divalent metal cation</name>
        <dbReference type="ChEBI" id="CHEBI:60240"/>
    </ligand>
</feature>
<feature type="active site" description="Proton donor/acceptor" evidence="3">
    <location>
        <position position="221"/>
    </location>
</feature>
<dbReference type="GO" id="GO:0016787">
    <property type="term" value="F:hydrolase activity"/>
    <property type="evidence" value="ECO:0007669"/>
    <property type="project" value="UniProtKB-KW"/>
</dbReference>
<keyword evidence="4" id="KW-0862">Zinc</keyword>
<dbReference type="PRINTS" id="PR01790">
    <property type="entry name" value="SMP30FAMILY"/>
</dbReference>
<protein>
    <submittedName>
        <fullName evidence="6">Gluconolactonase</fullName>
    </submittedName>
</protein>
<dbReference type="Gene3D" id="2.120.10.30">
    <property type="entry name" value="TolB, C-terminal domain"/>
    <property type="match status" value="1"/>
</dbReference>
<sequence length="293" mass="31613">MTDAIAPRAELEKLWTGAIWSEGPVWVRERSAVRWSDIPNDRILEWSAGTGDVSVYAEPAGYTNGRTLDHAGAVVQCSHGRRRIERDTGGTVESLCERWRGGRFNSPNDIVVGSDGAIWFTDPPYGIDPSGREGYPAEPEYGGSYVFRFDESSGEVEPVITDMVHPNGLAFSPDESLLYVSDTGHLQIEGAPRGIRVYPVAGGRVSGPGREFAAVTPGAADGFRVDTAGRVWTSSGDSVQIYSPEGVLLHKVNVPEPVANLCFGGADGTELFITASTSLYRIRTTVRDAAAHR</sequence>
<comment type="similarity">
    <text evidence="1">Belongs to the SMP-30/CGR1 family.</text>
</comment>
<feature type="domain" description="SMP-30/Gluconolactonase/LRE-like region" evidence="5">
    <location>
        <begin position="20"/>
        <end position="276"/>
    </location>
</feature>
<feature type="binding site" evidence="4">
    <location>
        <position position="108"/>
    </location>
    <ligand>
        <name>substrate</name>
    </ligand>
</feature>
<dbReference type="RefSeq" id="WP_245990874.1">
    <property type="nucleotide sequence ID" value="NZ_RKHK01000001.1"/>
</dbReference>
<dbReference type="InterPro" id="IPR005511">
    <property type="entry name" value="SMP-30"/>
</dbReference>
<feature type="binding site" evidence="4">
    <location>
        <position position="22"/>
    </location>
    <ligand>
        <name>a divalent metal cation</name>
        <dbReference type="ChEBI" id="CHEBI:60240"/>
    </ligand>
</feature>
<dbReference type="GO" id="GO:0046872">
    <property type="term" value="F:metal ion binding"/>
    <property type="evidence" value="ECO:0007669"/>
    <property type="project" value="UniProtKB-KW"/>
</dbReference>
<dbReference type="PANTHER" id="PTHR47572">
    <property type="entry name" value="LIPOPROTEIN-RELATED"/>
    <property type="match status" value="1"/>
</dbReference>
<keyword evidence="7" id="KW-1185">Reference proteome</keyword>
<dbReference type="Pfam" id="PF08450">
    <property type="entry name" value="SGL"/>
    <property type="match status" value="1"/>
</dbReference>
<accession>A0A3N2BAV7</accession>
<evidence type="ECO:0000256" key="3">
    <source>
        <dbReference type="PIRSR" id="PIRSR605511-1"/>
    </source>
</evidence>
<evidence type="ECO:0000313" key="6">
    <source>
        <dbReference type="EMBL" id="ROR72413.1"/>
    </source>
</evidence>
<proteinExistence type="inferred from homology"/>